<dbReference type="InterPro" id="IPR013570">
    <property type="entry name" value="Tscrpt_reg_YsiA_C"/>
</dbReference>
<keyword evidence="5" id="KW-0472">Membrane</keyword>
<feature type="domain" description="HTH tetR-type" evidence="6">
    <location>
        <begin position="15"/>
        <end position="75"/>
    </location>
</feature>
<dbReference type="PROSITE" id="PS50977">
    <property type="entry name" value="HTH_TETR_2"/>
    <property type="match status" value="1"/>
</dbReference>
<dbReference type="Pfam" id="PF00440">
    <property type="entry name" value="TetR_N"/>
    <property type="match status" value="1"/>
</dbReference>
<dbReference type="InterPro" id="IPR036271">
    <property type="entry name" value="Tet_transcr_reg_TetR-rel_C_sf"/>
</dbReference>
<keyword evidence="2 4" id="KW-0238">DNA-binding</keyword>
<evidence type="ECO:0000256" key="2">
    <source>
        <dbReference type="ARBA" id="ARBA00023125"/>
    </source>
</evidence>
<comment type="caution">
    <text evidence="7">The sequence shown here is derived from an EMBL/GenBank/DDBJ whole genome shotgun (WGS) entry which is preliminary data.</text>
</comment>
<dbReference type="Proteomes" id="UP000673383">
    <property type="component" value="Unassembled WGS sequence"/>
</dbReference>
<evidence type="ECO:0000256" key="5">
    <source>
        <dbReference type="SAM" id="Phobius"/>
    </source>
</evidence>
<keyword evidence="1" id="KW-0805">Transcription regulation</keyword>
<dbReference type="GeneID" id="92951401"/>
<dbReference type="InterPro" id="IPR050109">
    <property type="entry name" value="HTH-type_TetR-like_transc_reg"/>
</dbReference>
<proteinExistence type="predicted"/>
<organism evidence="7 9">
    <name type="scientific">Bradyrhizobium elkanii</name>
    <dbReference type="NCBI Taxonomy" id="29448"/>
    <lineage>
        <taxon>Bacteria</taxon>
        <taxon>Pseudomonadati</taxon>
        <taxon>Pseudomonadota</taxon>
        <taxon>Alphaproteobacteria</taxon>
        <taxon>Hyphomicrobiales</taxon>
        <taxon>Nitrobacteraceae</taxon>
        <taxon>Bradyrhizobium</taxon>
    </lineage>
</organism>
<reference evidence="7" key="1">
    <citation type="submission" date="2021-02" db="EMBL/GenBank/DDBJ databases">
        <title>Genomic Encyclopedia of Type Strains, Phase IV (KMG-V): Genome sequencing to study the core and pangenomes of soil and plant-associated prokaryotes.</title>
        <authorList>
            <person name="Whitman W."/>
        </authorList>
    </citation>
    <scope>NUCLEOTIDE SEQUENCE</scope>
    <source>
        <strain evidence="7">USDA 406</strain>
    </source>
</reference>
<protein>
    <submittedName>
        <fullName evidence="7">AcrR family transcriptional regulator</fullName>
    </submittedName>
</protein>
<evidence type="ECO:0000256" key="4">
    <source>
        <dbReference type="PROSITE-ProRule" id="PRU00335"/>
    </source>
</evidence>
<dbReference type="AlphaFoldDB" id="A0A4Q4KM43"/>
<evidence type="ECO:0000313" key="8">
    <source>
        <dbReference type="EMBL" id="MEY9320809.1"/>
    </source>
</evidence>
<evidence type="ECO:0000259" key="6">
    <source>
        <dbReference type="PROSITE" id="PS50977"/>
    </source>
</evidence>
<accession>A0A4Q4KM43</accession>
<name>A0A4Q4KM43_BRAEL</name>
<dbReference type="SUPFAM" id="SSF46689">
    <property type="entry name" value="Homeodomain-like"/>
    <property type="match status" value="1"/>
</dbReference>
<reference evidence="8 10" key="2">
    <citation type="submission" date="2024-07" db="EMBL/GenBank/DDBJ databases">
        <title>Genomic Encyclopedia of Type Strains, Phase V (KMG-V): Genome sequencing to study the core and pangenomes of soil and plant-associated prokaryotes.</title>
        <authorList>
            <person name="Whitman W."/>
        </authorList>
    </citation>
    <scope>NUCLEOTIDE SEQUENCE [LARGE SCALE GENOMIC DNA]</scope>
    <source>
        <strain evidence="8 10">USDA 415</strain>
    </source>
</reference>
<evidence type="ECO:0000256" key="3">
    <source>
        <dbReference type="ARBA" id="ARBA00023163"/>
    </source>
</evidence>
<dbReference type="EMBL" id="JAFICZ010000001">
    <property type="protein sequence ID" value="MBP1293795.1"/>
    <property type="molecule type" value="Genomic_DNA"/>
</dbReference>
<feature type="DNA-binding region" description="H-T-H motif" evidence="4">
    <location>
        <begin position="38"/>
        <end position="57"/>
    </location>
</feature>
<keyword evidence="10" id="KW-1185">Reference proteome</keyword>
<dbReference type="GO" id="GO:0000976">
    <property type="term" value="F:transcription cis-regulatory region binding"/>
    <property type="evidence" value="ECO:0007669"/>
    <property type="project" value="TreeGrafter"/>
</dbReference>
<dbReference type="Gene3D" id="1.10.357.10">
    <property type="entry name" value="Tetracycline Repressor, domain 2"/>
    <property type="match status" value="1"/>
</dbReference>
<dbReference type="GO" id="GO:0003700">
    <property type="term" value="F:DNA-binding transcription factor activity"/>
    <property type="evidence" value="ECO:0007669"/>
    <property type="project" value="TreeGrafter"/>
</dbReference>
<gene>
    <name evidence="8" type="ORF">ABIF29_007608</name>
    <name evidence="7" type="ORF">JOH49_003548</name>
</gene>
<sequence>MASGTTLKLKQQRSRDRREQILTAATKLFGEKGIDGTSLTEVAAAAKVPLSSIYDYFEDKRALVLDVPEGNFEALYQKTEPLLVKGGDPVEQLRIIFLTNFQYIKDNPSWGRVFFLEIWPSVLAAEPRIKKAVDRYALRYVQLIRQASRAGTYRRNLDPYTAMSLMMGGMCHLTAVWLLYGRKYDLVKKGKALFTTLHNGFVQRYPRRRTAGSRRLS</sequence>
<keyword evidence="5" id="KW-1133">Transmembrane helix</keyword>
<dbReference type="InterPro" id="IPR009057">
    <property type="entry name" value="Homeodomain-like_sf"/>
</dbReference>
<evidence type="ECO:0000313" key="10">
    <source>
        <dbReference type="Proteomes" id="UP001565471"/>
    </source>
</evidence>
<evidence type="ECO:0000256" key="1">
    <source>
        <dbReference type="ARBA" id="ARBA00023015"/>
    </source>
</evidence>
<evidence type="ECO:0000313" key="9">
    <source>
        <dbReference type="Proteomes" id="UP000673383"/>
    </source>
</evidence>
<keyword evidence="3" id="KW-0804">Transcription</keyword>
<dbReference type="Proteomes" id="UP001565471">
    <property type="component" value="Unassembled WGS sequence"/>
</dbReference>
<evidence type="ECO:0000313" key="7">
    <source>
        <dbReference type="EMBL" id="MBP1293795.1"/>
    </source>
</evidence>
<dbReference type="PRINTS" id="PR00455">
    <property type="entry name" value="HTHTETR"/>
</dbReference>
<dbReference type="PANTHER" id="PTHR30055:SF240">
    <property type="entry name" value="HTH-TYPE TRANSCRIPTIONAL REGULATOR ACRR"/>
    <property type="match status" value="1"/>
</dbReference>
<dbReference type="Pfam" id="PF08359">
    <property type="entry name" value="TetR_C_4"/>
    <property type="match status" value="1"/>
</dbReference>
<feature type="transmembrane region" description="Helical" evidence="5">
    <location>
        <begin position="160"/>
        <end position="180"/>
    </location>
</feature>
<dbReference type="SUPFAM" id="SSF48498">
    <property type="entry name" value="Tetracyclin repressor-like, C-terminal domain"/>
    <property type="match status" value="1"/>
</dbReference>
<dbReference type="Gene3D" id="1.10.10.60">
    <property type="entry name" value="Homeodomain-like"/>
    <property type="match status" value="1"/>
</dbReference>
<dbReference type="PANTHER" id="PTHR30055">
    <property type="entry name" value="HTH-TYPE TRANSCRIPTIONAL REGULATOR RUTR"/>
    <property type="match status" value="1"/>
</dbReference>
<keyword evidence="5" id="KW-0812">Transmembrane</keyword>
<dbReference type="InterPro" id="IPR001647">
    <property type="entry name" value="HTH_TetR"/>
</dbReference>
<dbReference type="RefSeq" id="WP_016846968.1">
    <property type="nucleotide sequence ID" value="NZ_BJNL01000038.1"/>
</dbReference>
<dbReference type="EMBL" id="JBGBZA010000002">
    <property type="protein sequence ID" value="MEY9320809.1"/>
    <property type="molecule type" value="Genomic_DNA"/>
</dbReference>